<gene>
    <name evidence="3" type="ORF">SEMRO_1254_G256410.1</name>
</gene>
<feature type="transmembrane region" description="Helical" evidence="1">
    <location>
        <begin position="86"/>
        <end position="108"/>
    </location>
</feature>
<name>A0A9N8HNT8_9STRA</name>
<dbReference type="Proteomes" id="UP001153069">
    <property type="component" value="Unassembled WGS sequence"/>
</dbReference>
<feature type="chain" id="PRO_5040466729" evidence="2">
    <location>
        <begin position="30"/>
        <end position="202"/>
    </location>
</feature>
<dbReference type="AlphaFoldDB" id="A0A9N8HNT8"/>
<feature type="transmembrane region" description="Helical" evidence="1">
    <location>
        <begin position="115"/>
        <end position="136"/>
    </location>
</feature>
<feature type="transmembrane region" description="Helical" evidence="1">
    <location>
        <begin position="148"/>
        <end position="168"/>
    </location>
</feature>
<keyword evidence="1" id="KW-1133">Transmembrane helix</keyword>
<dbReference type="OrthoDB" id="3700at2759"/>
<accession>A0A9N8HNT8</accession>
<reference evidence="3" key="1">
    <citation type="submission" date="2020-06" db="EMBL/GenBank/DDBJ databases">
        <authorList>
            <consortium name="Plant Systems Biology data submission"/>
        </authorList>
    </citation>
    <scope>NUCLEOTIDE SEQUENCE</scope>
    <source>
        <strain evidence="3">D6</strain>
    </source>
</reference>
<feature type="signal peptide" evidence="2">
    <location>
        <begin position="1"/>
        <end position="29"/>
    </location>
</feature>
<evidence type="ECO:0000313" key="4">
    <source>
        <dbReference type="Proteomes" id="UP001153069"/>
    </source>
</evidence>
<comment type="caution">
    <text evidence="3">The sequence shown here is derived from an EMBL/GenBank/DDBJ whole genome shotgun (WGS) entry which is preliminary data.</text>
</comment>
<dbReference type="EMBL" id="CAICTM010001252">
    <property type="protein sequence ID" value="CAB9521963.1"/>
    <property type="molecule type" value="Genomic_DNA"/>
</dbReference>
<evidence type="ECO:0000256" key="1">
    <source>
        <dbReference type="SAM" id="Phobius"/>
    </source>
</evidence>
<keyword evidence="2" id="KW-0732">Signal</keyword>
<organism evidence="3 4">
    <name type="scientific">Seminavis robusta</name>
    <dbReference type="NCBI Taxonomy" id="568900"/>
    <lineage>
        <taxon>Eukaryota</taxon>
        <taxon>Sar</taxon>
        <taxon>Stramenopiles</taxon>
        <taxon>Ochrophyta</taxon>
        <taxon>Bacillariophyta</taxon>
        <taxon>Bacillariophyceae</taxon>
        <taxon>Bacillariophycidae</taxon>
        <taxon>Naviculales</taxon>
        <taxon>Naviculaceae</taxon>
        <taxon>Seminavis</taxon>
    </lineage>
</organism>
<evidence type="ECO:0000256" key="2">
    <source>
        <dbReference type="SAM" id="SignalP"/>
    </source>
</evidence>
<sequence>MRSASHRQILATLLLGHGVFFLLFAPTTAFQPSVRRTTLQIRNAADNDSNGDQDFWTQQKELMAEMTDKDERTGRQEQQMKYEERATALVGDTAFFSLLIFPILWLCFDNPLFSLSYLLGALFGLAYAYGLGKYVATLGGSIDDASTLQGAGVGEARFAFLILLFIFVGKFRSYGLVEIPCIAGFFTYQLASLGQGLKEFND</sequence>
<evidence type="ECO:0000313" key="3">
    <source>
        <dbReference type="EMBL" id="CAB9521963.1"/>
    </source>
</evidence>
<keyword evidence="1" id="KW-0472">Membrane</keyword>
<keyword evidence="4" id="KW-1185">Reference proteome</keyword>
<proteinExistence type="predicted"/>
<protein>
    <submittedName>
        <fullName evidence="3">Uncharacterized protein</fullName>
    </submittedName>
</protein>
<keyword evidence="1" id="KW-0812">Transmembrane</keyword>